<name>A0A840CQD6_9BACT</name>
<evidence type="ECO:0000313" key="1">
    <source>
        <dbReference type="EMBL" id="MBB4034782.1"/>
    </source>
</evidence>
<evidence type="ECO:0008006" key="3">
    <source>
        <dbReference type="Google" id="ProtNLM"/>
    </source>
</evidence>
<dbReference type="PANTHER" id="PTHR35810">
    <property type="entry name" value="CYTOPLASMIC PROTEIN-RELATED"/>
    <property type="match status" value="1"/>
</dbReference>
<reference evidence="1 2" key="1">
    <citation type="submission" date="2020-08" db="EMBL/GenBank/DDBJ databases">
        <title>Genomic Encyclopedia of Type Strains, Phase IV (KMG-IV): sequencing the most valuable type-strain genomes for metagenomic binning, comparative biology and taxonomic classification.</title>
        <authorList>
            <person name="Goeker M."/>
        </authorList>
    </citation>
    <scope>NUCLEOTIDE SEQUENCE [LARGE SCALE GENOMIC DNA]</scope>
    <source>
        <strain evidence="1 2">DSM 104969</strain>
    </source>
</reference>
<evidence type="ECO:0000313" key="2">
    <source>
        <dbReference type="Proteomes" id="UP000555103"/>
    </source>
</evidence>
<dbReference type="EMBL" id="JACIEP010000002">
    <property type="protein sequence ID" value="MBB4034782.1"/>
    <property type="molecule type" value="Genomic_DNA"/>
</dbReference>
<dbReference type="Proteomes" id="UP000555103">
    <property type="component" value="Unassembled WGS sequence"/>
</dbReference>
<dbReference type="RefSeq" id="WP_183305730.1">
    <property type="nucleotide sequence ID" value="NZ_JACIEP010000002.1"/>
</dbReference>
<gene>
    <name evidence="1" type="ORF">GGR21_000669</name>
</gene>
<accession>A0A840CQD6</accession>
<keyword evidence="2" id="KW-1185">Reference proteome</keyword>
<sequence>MENRRIIISDDGMVIVSDEVKMNIGEIADLFGIYYRTAKQHIRSIEKAGITTGDNTMGGSVERMKVYPDYYGLEMIIAIAFRVQSPKAVVFRKWIQEKIVSRIGRKSIRLIEDWRDQNFSLN</sequence>
<proteinExistence type="predicted"/>
<comment type="caution">
    <text evidence="1">The sequence shown here is derived from an EMBL/GenBank/DDBJ whole genome shotgun (WGS) entry which is preliminary data.</text>
</comment>
<dbReference type="PANTHER" id="PTHR35810:SF1">
    <property type="entry name" value="CYTOPLASMIC PROTEIN"/>
    <property type="match status" value="1"/>
</dbReference>
<protein>
    <recommendedName>
        <fullName evidence="3">Prophage antirepressor</fullName>
    </recommendedName>
</protein>
<organism evidence="1 2">
    <name type="scientific">Dysgonomonas hofstadii</name>
    <dbReference type="NCBI Taxonomy" id="637886"/>
    <lineage>
        <taxon>Bacteria</taxon>
        <taxon>Pseudomonadati</taxon>
        <taxon>Bacteroidota</taxon>
        <taxon>Bacteroidia</taxon>
        <taxon>Bacteroidales</taxon>
        <taxon>Dysgonomonadaceae</taxon>
        <taxon>Dysgonomonas</taxon>
    </lineage>
</organism>
<dbReference type="AlphaFoldDB" id="A0A840CQD6"/>